<dbReference type="OrthoDB" id="120739at2759"/>
<protein>
    <submittedName>
        <fullName evidence="3">Uncharacterized protein</fullName>
    </submittedName>
</protein>
<dbReference type="Proteomes" id="UP000434957">
    <property type="component" value="Unassembled WGS sequence"/>
</dbReference>
<feature type="compositionally biased region" description="Basic and acidic residues" evidence="1">
    <location>
        <begin position="1"/>
        <end position="18"/>
    </location>
</feature>
<evidence type="ECO:0000313" key="3">
    <source>
        <dbReference type="EMBL" id="KAE9046447.1"/>
    </source>
</evidence>
<keyword evidence="6" id="KW-1185">Reference proteome</keyword>
<evidence type="ECO:0000313" key="6">
    <source>
        <dbReference type="Proteomes" id="UP000434957"/>
    </source>
</evidence>
<gene>
    <name evidence="3" type="ORF">PR001_g4555</name>
    <name evidence="2" type="ORF">PR002_g4718</name>
    <name evidence="4" type="ORF">PR003_g4709</name>
</gene>
<dbReference type="EMBL" id="QXFT01000181">
    <property type="protein sequence ID" value="KAE9351794.1"/>
    <property type="molecule type" value="Genomic_DNA"/>
</dbReference>
<name>A0A6A3NM57_9STRA</name>
<feature type="compositionally biased region" description="Polar residues" evidence="1">
    <location>
        <begin position="40"/>
        <end position="61"/>
    </location>
</feature>
<dbReference type="EMBL" id="QXFV01000188">
    <property type="protein sequence ID" value="KAE9046447.1"/>
    <property type="molecule type" value="Genomic_DNA"/>
</dbReference>
<reference evidence="5 7" key="1">
    <citation type="submission" date="2018-09" db="EMBL/GenBank/DDBJ databases">
        <title>Genomic investigation of the strawberry pathogen Phytophthora fragariae indicates pathogenicity is determined by transcriptional variation in three key races.</title>
        <authorList>
            <person name="Adams T.M."/>
            <person name="Armitage A.D."/>
            <person name="Sobczyk M.K."/>
            <person name="Bates H.J."/>
            <person name="Dunwell J.M."/>
            <person name="Nellist C.F."/>
            <person name="Harrison R.J."/>
        </authorList>
    </citation>
    <scope>NUCLEOTIDE SEQUENCE [LARGE SCALE GENOMIC DNA]</scope>
    <source>
        <strain evidence="3 5">SCRP249</strain>
        <strain evidence="2 7">SCRP324</strain>
        <strain evidence="4 6">SCRP333</strain>
    </source>
</reference>
<accession>A0A6A3NM57</accession>
<evidence type="ECO:0000313" key="7">
    <source>
        <dbReference type="Proteomes" id="UP000435112"/>
    </source>
</evidence>
<organism evidence="3 5">
    <name type="scientific">Phytophthora rubi</name>
    <dbReference type="NCBI Taxonomy" id="129364"/>
    <lineage>
        <taxon>Eukaryota</taxon>
        <taxon>Sar</taxon>
        <taxon>Stramenopiles</taxon>
        <taxon>Oomycota</taxon>
        <taxon>Peronosporomycetes</taxon>
        <taxon>Peronosporales</taxon>
        <taxon>Peronosporaceae</taxon>
        <taxon>Phytophthora</taxon>
    </lineage>
</organism>
<evidence type="ECO:0000256" key="1">
    <source>
        <dbReference type="SAM" id="MobiDB-lite"/>
    </source>
</evidence>
<dbReference type="Proteomes" id="UP000435112">
    <property type="component" value="Unassembled WGS sequence"/>
</dbReference>
<dbReference type="EMBL" id="QXFU01000190">
    <property type="protein sequence ID" value="KAE9040906.1"/>
    <property type="molecule type" value="Genomic_DNA"/>
</dbReference>
<dbReference type="Proteomes" id="UP000429607">
    <property type="component" value="Unassembled WGS sequence"/>
</dbReference>
<evidence type="ECO:0000313" key="5">
    <source>
        <dbReference type="Proteomes" id="UP000429607"/>
    </source>
</evidence>
<comment type="caution">
    <text evidence="3">The sequence shown here is derived from an EMBL/GenBank/DDBJ whole genome shotgun (WGS) entry which is preliminary data.</text>
</comment>
<feature type="region of interest" description="Disordered" evidence="1">
    <location>
        <begin position="1"/>
        <end position="61"/>
    </location>
</feature>
<feature type="compositionally biased region" description="Basic and acidic residues" evidence="1">
    <location>
        <begin position="29"/>
        <end position="38"/>
    </location>
</feature>
<proteinExistence type="predicted"/>
<evidence type="ECO:0000313" key="4">
    <source>
        <dbReference type="EMBL" id="KAE9351794.1"/>
    </source>
</evidence>
<sequence length="207" mass="22954">MQQWHHLMDREEKAERKPNGKPGRGRSAHKTDTKRVELKPNSTKTACSKPSLGSSDKSQLPSRDGCLYCKGPHLARVFPTATEEQKQQCYQHLRESKIAKDNAACVRHTPGHHQVVINDVVELPYRPDLGSEVNVLPASAIRDLEACGSPVDKVEMEMPVFLERVGGDLLACKKCCDVNILLGTAAGPAHLRNVHCVIVEDDEDEFL</sequence>
<dbReference type="AlphaFoldDB" id="A0A6A3NM57"/>
<evidence type="ECO:0000313" key="2">
    <source>
        <dbReference type="EMBL" id="KAE9040906.1"/>
    </source>
</evidence>